<dbReference type="PANTHER" id="PTHR24104:SF25">
    <property type="entry name" value="PROTEIN LIN-41"/>
    <property type="match status" value="1"/>
</dbReference>
<keyword evidence="3" id="KW-1185">Reference proteome</keyword>
<dbReference type="AlphaFoldDB" id="A0A0S3PUU1"/>
<dbReference type="GO" id="GO:0008270">
    <property type="term" value="F:zinc ion binding"/>
    <property type="evidence" value="ECO:0007669"/>
    <property type="project" value="UniProtKB-KW"/>
</dbReference>
<dbReference type="Proteomes" id="UP000236884">
    <property type="component" value="Chromosome"/>
</dbReference>
<protein>
    <submittedName>
        <fullName evidence="2">NHL repeat protein</fullName>
    </submittedName>
</protein>
<keyword evidence="1" id="KW-0732">Signal</keyword>
<dbReference type="Gene3D" id="2.120.10.30">
    <property type="entry name" value="TolB, C-terminal domain"/>
    <property type="match status" value="1"/>
</dbReference>
<feature type="chain" id="PRO_5006615602" evidence="1">
    <location>
        <begin position="20"/>
        <end position="372"/>
    </location>
</feature>
<evidence type="ECO:0000313" key="3">
    <source>
        <dbReference type="Proteomes" id="UP000236884"/>
    </source>
</evidence>
<dbReference type="KEGG" id="vgo:GJW-30_1_02267"/>
<dbReference type="SUPFAM" id="SSF63829">
    <property type="entry name" value="Calcium-dependent phosphotriesterase"/>
    <property type="match status" value="1"/>
</dbReference>
<dbReference type="RefSeq" id="WP_096358788.1">
    <property type="nucleotide sequence ID" value="NZ_AP014946.1"/>
</dbReference>
<dbReference type="OrthoDB" id="9792285at2"/>
<accession>A0A0S3PUU1</accession>
<evidence type="ECO:0000313" key="2">
    <source>
        <dbReference type="EMBL" id="BAT59734.1"/>
    </source>
</evidence>
<dbReference type="EMBL" id="AP014946">
    <property type="protein sequence ID" value="BAT59734.1"/>
    <property type="molecule type" value="Genomic_DNA"/>
</dbReference>
<organism evidence="2 3">
    <name type="scientific">Variibacter gotjawalensis</name>
    <dbReference type="NCBI Taxonomy" id="1333996"/>
    <lineage>
        <taxon>Bacteria</taxon>
        <taxon>Pseudomonadati</taxon>
        <taxon>Pseudomonadota</taxon>
        <taxon>Alphaproteobacteria</taxon>
        <taxon>Hyphomicrobiales</taxon>
        <taxon>Nitrobacteraceae</taxon>
        <taxon>Variibacter</taxon>
    </lineage>
</organism>
<dbReference type="PANTHER" id="PTHR24104">
    <property type="entry name" value="E3 UBIQUITIN-PROTEIN LIGASE NHLRC1-RELATED"/>
    <property type="match status" value="1"/>
</dbReference>
<gene>
    <name evidence="2" type="ORF">GJW-30_1_02267</name>
</gene>
<feature type="signal peptide" evidence="1">
    <location>
        <begin position="1"/>
        <end position="19"/>
    </location>
</feature>
<reference evidence="2 3" key="1">
    <citation type="submission" date="2015-08" db="EMBL/GenBank/DDBJ databases">
        <title>Investigation of the bacterial diversity of lava forest soil.</title>
        <authorList>
            <person name="Lee J.S."/>
        </authorList>
    </citation>
    <scope>NUCLEOTIDE SEQUENCE [LARGE SCALE GENOMIC DNA]</scope>
    <source>
        <strain evidence="2 3">GJW-30</strain>
    </source>
</reference>
<dbReference type="InterPro" id="IPR050952">
    <property type="entry name" value="TRIM-NHL_E3_ligases"/>
</dbReference>
<evidence type="ECO:0000256" key="1">
    <source>
        <dbReference type="SAM" id="SignalP"/>
    </source>
</evidence>
<sequence length="372" mass="40893">MRMLTGLFAFALGCGVAAAQNFPPPIGVPSDAPGAPKFQADPYWPQPLPGNWVLGQVAGIATAPNGNIWILHRPLSLVDDEKGAQKDPPETKCCTAAPPVIEFSPEGKVLRGWAFTAGQGYEWPKNEHGIHIDTEGNVYLGGNNDGDQIYKFTPDGKFIAQYGKEDGSKGSNSTTRLWKPAHMTTDDAAGEVYVADGYGNQRVIVFDVKTGAYKRHWGAYGEKPTDEKLSAYKPDAALSKQFSNPVHCVRLSNDGFVYVCDRANDRIQVFTKDGKFVKEFRVEPSTLQNGSVWDLVLSEDAAQKYLFVADGANGQITTIQRDDGKQVAQWGRHGRQPGQFKWIHNIAIDAKGNLYTAEVGFGRRVQKFVRKE</sequence>
<name>A0A0S3PUU1_9BRAD</name>
<proteinExistence type="predicted"/>
<dbReference type="InterPro" id="IPR011042">
    <property type="entry name" value="6-blade_b-propeller_TolB-like"/>
</dbReference>